<dbReference type="EMBL" id="ML977566">
    <property type="protein sequence ID" value="KAF2004703.1"/>
    <property type="molecule type" value="Genomic_DNA"/>
</dbReference>
<organism evidence="6 7">
    <name type="scientific">Amniculicola lignicola CBS 123094</name>
    <dbReference type="NCBI Taxonomy" id="1392246"/>
    <lineage>
        <taxon>Eukaryota</taxon>
        <taxon>Fungi</taxon>
        <taxon>Dikarya</taxon>
        <taxon>Ascomycota</taxon>
        <taxon>Pezizomycotina</taxon>
        <taxon>Dothideomycetes</taxon>
        <taxon>Pleosporomycetidae</taxon>
        <taxon>Pleosporales</taxon>
        <taxon>Amniculicolaceae</taxon>
        <taxon>Amniculicola</taxon>
    </lineage>
</organism>
<name>A0A6A5WS59_9PLEO</name>
<feature type="non-terminal residue" evidence="6">
    <location>
        <position position="1"/>
    </location>
</feature>
<reference evidence="6" key="1">
    <citation type="journal article" date="2020" name="Stud. Mycol.">
        <title>101 Dothideomycetes genomes: a test case for predicting lifestyles and emergence of pathogens.</title>
        <authorList>
            <person name="Haridas S."/>
            <person name="Albert R."/>
            <person name="Binder M."/>
            <person name="Bloem J."/>
            <person name="Labutti K."/>
            <person name="Salamov A."/>
            <person name="Andreopoulos B."/>
            <person name="Baker S."/>
            <person name="Barry K."/>
            <person name="Bills G."/>
            <person name="Bluhm B."/>
            <person name="Cannon C."/>
            <person name="Castanera R."/>
            <person name="Culley D."/>
            <person name="Daum C."/>
            <person name="Ezra D."/>
            <person name="Gonzalez J."/>
            <person name="Henrissat B."/>
            <person name="Kuo A."/>
            <person name="Liang C."/>
            <person name="Lipzen A."/>
            <person name="Lutzoni F."/>
            <person name="Magnuson J."/>
            <person name="Mondo S."/>
            <person name="Nolan M."/>
            <person name="Ohm R."/>
            <person name="Pangilinan J."/>
            <person name="Park H.-J."/>
            <person name="Ramirez L."/>
            <person name="Alfaro M."/>
            <person name="Sun H."/>
            <person name="Tritt A."/>
            <person name="Yoshinaga Y."/>
            <person name="Zwiers L.-H."/>
            <person name="Turgeon B."/>
            <person name="Goodwin S."/>
            <person name="Spatafora J."/>
            <person name="Crous P."/>
            <person name="Grigoriev I."/>
        </authorList>
    </citation>
    <scope>NUCLEOTIDE SEQUENCE</scope>
    <source>
        <strain evidence="6">CBS 123094</strain>
    </source>
</reference>
<feature type="transmembrane region" description="Helical" evidence="5">
    <location>
        <begin position="17"/>
        <end position="36"/>
    </location>
</feature>
<sequence>SIEFYAPTYARFSNRKLIWTFLPCDLISLSLQYVGGGMSASSSGSSNVGVDIALAGLIFQVITLVAFCVLFADYMFRFLHSAQVGYLTPRHILFLGFLSIAMLLNLARCVFRAYELKEGYDGEAIRDEILFIGLEEVLVAVVVCCHCIGHPGFAFRGPEGEYTHVAT</sequence>
<accession>A0A6A5WS59</accession>
<feature type="non-terminal residue" evidence="6">
    <location>
        <position position="167"/>
    </location>
</feature>
<evidence type="ECO:0000256" key="2">
    <source>
        <dbReference type="ARBA" id="ARBA00022692"/>
    </source>
</evidence>
<gene>
    <name evidence="6" type="ORF">P154DRAFT_417378</name>
</gene>
<evidence type="ECO:0000256" key="4">
    <source>
        <dbReference type="ARBA" id="ARBA00023136"/>
    </source>
</evidence>
<dbReference type="Proteomes" id="UP000799779">
    <property type="component" value="Unassembled WGS sequence"/>
</dbReference>
<evidence type="ECO:0000256" key="3">
    <source>
        <dbReference type="ARBA" id="ARBA00022989"/>
    </source>
</evidence>
<keyword evidence="2 5" id="KW-0812">Transmembrane</keyword>
<dbReference type="Pfam" id="PF04479">
    <property type="entry name" value="RTA1"/>
    <property type="match status" value="1"/>
</dbReference>
<feature type="transmembrane region" description="Helical" evidence="5">
    <location>
        <begin position="48"/>
        <end position="72"/>
    </location>
</feature>
<evidence type="ECO:0000313" key="7">
    <source>
        <dbReference type="Proteomes" id="UP000799779"/>
    </source>
</evidence>
<dbReference type="GO" id="GO:0000324">
    <property type="term" value="C:fungal-type vacuole"/>
    <property type="evidence" value="ECO:0007669"/>
    <property type="project" value="TreeGrafter"/>
</dbReference>
<keyword evidence="7" id="KW-1185">Reference proteome</keyword>
<comment type="subcellular location">
    <subcellularLocation>
        <location evidence="1">Membrane</location>
        <topology evidence="1">Multi-pass membrane protein</topology>
    </subcellularLocation>
</comment>
<dbReference type="OrthoDB" id="4521223at2759"/>
<keyword evidence="3 5" id="KW-1133">Transmembrane helix</keyword>
<dbReference type="PANTHER" id="PTHR31465">
    <property type="entry name" value="PROTEIN RTA1-RELATED"/>
    <property type="match status" value="1"/>
</dbReference>
<dbReference type="InterPro" id="IPR007568">
    <property type="entry name" value="RTA1"/>
</dbReference>
<keyword evidence="4 5" id="KW-0472">Membrane</keyword>
<dbReference type="PANTHER" id="PTHR31465:SF9">
    <property type="entry name" value="SPHINGOID LONG-CHAIN BASE TRANSPORTER RSB1"/>
    <property type="match status" value="1"/>
</dbReference>
<proteinExistence type="predicted"/>
<dbReference type="GO" id="GO:0005886">
    <property type="term" value="C:plasma membrane"/>
    <property type="evidence" value="ECO:0007669"/>
    <property type="project" value="TreeGrafter"/>
</dbReference>
<evidence type="ECO:0000313" key="6">
    <source>
        <dbReference type="EMBL" id="KAF2004703.1"/>
    </source>
</evidence>
<protein>
    <recommendedName>
        <fullName evidence="8">RTA1 like protein</fullName>
    </recommendedName>
</protein>
<evidence type="ECO:0000256" key="1">
    <source>
        <dbReference type="ARBA" id="ARBA00004141"/>
    </source>
</evidence>
<evidence type="ECO:0000256" key="5">
    <source>
        <dbReference type="SAM" id="Phobius"/>
    </source>
</evidence>
<evidence type="ECO:0008006" key="8">
    <source>
        <dbReference type="Google" id="ProtNLM"/>
    </source>
</evidence>
<dbReference type="AlphaFoldDB" id="A0A6A5WS59"/>
<feature type="transmembrane region" description="Helical" evidence="5">
    <location>
        <begin position="92"/>
        <end position="111"/>
    </location>
</feature>